<name>A0AAQ3KLB3_9LILI</name>
<feature type="signal peptide" evidence="2">
    <location>
        <begin position="1"/>
        <end position="23"/>
    </location>
</feature>
<dbReference type="EMBL" id="CP136894">
    <property type="protein sequence ID" value="WOL07901.1"/>
    <property type="molecule type" value="Genomic_DNA"/>
</dbReference>
<evidence type="ECO:0000313" key="4">
    <source>
        <dbReference type="Proteomes" id="UP001327560"/>
    </source>
</evidence>
<accession>A0AAQ3KLB3</accession>
<evidence type="ECO:0000256" key="2">
    <source>
        <dbReference type="SAM" id="SignalP"/>
    </source>
</evidence>
<feature type="compositionally biased region" description="Polar residues" evidence="1">
    <location>
        <begin position="66"/>
        <end position="78"/>
    </location>
</feature>
<reference evidence="3 4" key="1">
    <citation type="submission" date="2023-10" db="EMBL/GenBank/DDBJ databases">
        <title>Chromosome-scale genome assembly provides insights into flower coloration mechanisms of Canna indica.</title>
        <authorList>
            <person name="Li C."/>
        </authorList>
    </citation>
    <scope>NUCLEOTIDE SEQUENCE [LARGE SCALE GENOMIC DNA]</scope>
    <source>
        <tissue evidence="3">Flower</tissue>
    </source>
</reference>
<feature type="chain" id="PRO_5042818327" description="Secreted protein" evidence="2">
    <location>
        <begin position="24"/>
        <end position="136"/>
    </location>
</feature>
<feature type="region of interest" description="Disordered" evidence="1">
    <location>
        <begin position="52"/>
        <end position="107"/>
    </location>
</feature>
<keyword evidence="4" id="KW-1185">Reference proteome</keyword>
<gene>
    <name evidence="3" type="ORF">Cni_G16651</name>
</gene>
<organism evidence="3 4">
    <name type="scientific">Canna indica</name>
    <name type="common">Indian-shot</name>
    <dbReference type="NCBI Taxonomy" id="4628"/>
    <lineage>
        <taxon>Eukaryota</taxon>
        <taxon>Viridiplantae</taxon>
        <taxon>Streptophyta</taxon>
        <taxon>Embryophyta</taxon>
        <taxon>Tracheophyta</taxon>
        <taxon>Spermatophyta</taxon>
        <taxon>Magnoliopsida</taxon>
        <taxon>Liliopsida</taxon>
        <taxon>Zingiberales</taxon>
        <taxon>Cannaceae</taxon>
        <taxon>Canna</taxon>
    </lineage>
</organism>
<protein>
    <recommendedName>
        <fullName evidence="5">Secreted protein</fullName>
    </recommendedName>
</protein>
<evidence type="ECO:0000256" key="1">
    <source>
        <dbReference type="SAM" id="MobiDB-lite"/>
    </source>
</evidence>
<evidence type="ECO:0008006" key="5">
    <source>
        <dbReference type="Google" id="ProtNLM"/>
    </source>
</evidence>
<dbReference type="Proteomes" id="UP001327560">
    <property type="component" value="Chromosome 5"/>
</dbReference>
<evidence type="ECO:0000313" key="3">
    <source>
        <dbReference type="EMBL" id="WOL07901.1"/>
    </source>
</evidence>
<sequence>MNTGVLVGMSSLMTLVALMDSWGMMNGPVGCMRKDQYCRDPLPRRGPVRCSRCHPAPRRCRDVPHTSKQNTPPQSQALATAHDADGSARNASAPGHRRAASKPIGTARKVASVRELLSTRGVDVAGKNSLAEKRER</sequence>
<proteinExistence type="predicted"/>
<keyword evidence="2" id="KW-0732">Signal</keyword>
<dbReference type="AlphaFoldDB" id="A0AAQ3KLB3"/>